<sequence length="494" mass="53894">MSLLTDALQFQATHREQLPALDLLSSRFDRFGSKVLNWRELSAVVRYLAGQLRLRFYQADPDQADPQSVQANARLGHVIGNDPCDVLVALACPVAGLVEVPIDRAAGAGFQQACFAAADAATLGHDEKRSLCCAAIEAALSGTMSEPGPLRSLLAENDASLILWTSGTADRPKGVVLSAGGLCCNAQAKWNAVPQTAADRRLTVLSIAHAYARTCDLGTWLLSGCQLTIDRGYDGWLQQAPRVKPTLCNMVPSLAQRVQQRGDFSGDLRWLGCGGAAMTEDQFHAWSDRGVSVIQGYGLTETGPVIASQSPQTSLPLLCGHLVDHWQYRLRDDVLQVRGPATMLGYLGESGLMQNRIDSQGWLDTGDRVRICQQSGQFEILGRSDDQINLDNGYSLDPLLIERAVAAIRGVRAAVVQPDPSGRHVRLWIELDAETGTVEGVQLEAVLQRLPAWQRPQQFHAFTVPDNLRAEVYNFKGGMKRQQMYSYLDSISVS</sequence>
<evidence type="ECO:0000313" key="2">
    <source>
        <dbReference type="EMBL" id="QDT60228.1"/>
    </source>
</evidence>
<proteinExistence type="predicted"/>
<keyword evidence="2" id="KW-0436">Ligase</keyword>
<dbReference type="OrthoDB" id="9778383at2"/>
<dbReference type="InterPro" id="IPR042099">
    <property type="entry name" value="ANL_N_sf"/>
</dbReference>
<dbReference type="AlphaFoldDB" id="A0A517SVT6"/>
<protein>
    <submittedName>
        <fullName evidence="2">Long-chain-fatty-acid--CoA ligase</fullName>
        <ecNumber evidence="2">6.2.1.3</ecNumber>
    </submittedName>
</protein>
<reference evidence="2 3" key="1">
    <citation type="submission" date="2019-02" db="EMBL/GenBank/DDBJ databases">
        <title>Deep-cultivation of Planctomycetes and their phenomic and genomic characterization uncovers novel biology.</title>
        <authorList>
            <person name="Wiegand S."/>
            <person name="Jogler M."/>
            <person name="Boedeker C."/>
            <person name="Pinto D."/>
            <person name="Vollmers J."/>
            <person name="Rivas-Marin E."/>
            <person name="Kohn T."/>
            <person name="Peeters S.H."/>
            <person name="Heuer A."/>
            <person name="Rast P."/>
            <person name="Oberbeckmann S."/>
            <person name="Bunk B."/>
            <person name="Jeske O."/>
            <person name="Meyerdierks A."/>
            <person name="Storesund J.E."/>
            <person name="Kallscheuer N."/>
            <person name="Luecker S."/>
            <person name="Lage O.M."/>
            <person name="Pohl T."/>
            <person name="Merkel B.J."/>
            <person name="Hornburger P."/>
            <person name="Mueller R.-W."/>
            <person name="Bruemmer F."/>
            <person name="Labrenz M."/>
            <person name="Spormann A.M."/>
            <person name="Op den Camp H."/>
            <person name="Overmann J."/>
            <person name="Amann R."/>
            <person name="Jetten M.S.M."/>
            <person name="Mascher T."/>
            <person name="Medema M.H."/>
            <person name="Devos D.P."/>
            <person name="Kaster A.-K."/>
            <person name="Ovreas L."/>
            <person name="Rohde M."/>
            <person name="Galperin M.Y."/>
            <person name="Jogler C."/>
        </authorList>
    </citation>
    <scope>NUCLEOTIDE SEQUENCE [LARGE SCALE GENOMIC DNA]</scope>
    <source>
        <strain evidence="2 3">SV_7m_r</strain>
    </source>
</reference>
<dbReference type="GO" id="GO:0004467">
    <property type="term" value="F:long-chain fatty acid-CoA ligase activity"/>
    <property type="evidence" value="ECO:0007669"/>
    <property type="project" value="UniProtKB-EC"/>
</dbReference>
<dbReference type="EC" id="6.2.1.3" evidence="2"/>
<dbReference type="InterPro" id="IPR000873">
    <property type="entry name" value="AMP-dep_synth/lig_dom"/>
</dbReference>
<evidence type="ECO:0000259" key="1">
    <source>
        <dbReference type="Pfam" id="PF00501"/>
    </source>
</evidence>
<feature type="domain" description="AMP-dependent synthetase/ligase" evidence="1">
    <location>
        <begin position="78"/>
        <end position="347"/>
    </location>
</feature>
<dbReference type="SUPFAM" id="SSF56801">
    <property type="entry name" value="Acetyl-CoA synthetase-like"/>
    <property type="match status" value="1"/>
</dbReference>
<dbReference type="RefSeq" id="WP_145272591.1">
    <property type="nucleotide sequence ID" value="NZ_CP036272.1"/>
</dbReference>
<dbReference type="Pfam" id="PF00501">
    <property type="entry name" value="AMP-binding"/>
    <property type="match status" value="1"/>
</dbReference>
<dbReference type="Gene3D" id="3.40.50.12780">
    <property type="entry name" value="N-terminal domain of ligase-like"/>
    <property type="match status" value="1"/>
</dbReference>
<keyword evidence="3" id="KW-1185">Reference proteome</keyword>
<accession>A0A517SVT6</accession>
<name>A0A517SVT6_9BACT</name>
<dbReference type="InterPro" id="IPR050237">
    <property type="entry name" value="ATP-dep_AMP-bd_enzyme"/>
</dbReference>
<dbReference type="CDD" id="cd04433">
    <property type="entry name" value="AFD_class_I"/>
    <property type="match status" value="1"/>
</dbReference>
<dbReference type="PANTHER" id="PTHR43767:SF10">
    <property type="entry name" value="SURFACTIN SYNTHASE SUBUNIT 1"/>
    <property type="match status" value="1"/>
</dbReference>
<organism evidence="2 3">
    <name type="scientific">Stieleria bergensis</name>
    <dbReference type="NCBI Taxonomy" id="2528025"/>
    <lineage>
        <taxon>Bacteria</taxon>
        <taxon>Pseudomonadati</taxon>
        <taxon>Planctomycetota</taxon>
        <taxon>Planctomycetia</taxon>
        <taxon>Pirellulales</taxon>
        <taxon>Pirellulaceae</taxon>
        <taxon>Stieleria</taxon>
    </lineage>
</organism>
<evidence type="ECO:0000313" key="3">
    <source>
        <dbReference type="Proteomes" id="UP000315003"/>
    </source>
</evidence>
<dbReference type="EMBL" id="CP036272">
    <property type="protein sequence ID" value="QDT60228.1"/>
    <property type="molecule type" value="Genomic_DNA"/>
</dbReference>
<dbReference type="Proteomes" id="UP000315003">
    <property type="component" value="Chromosome"/>
</dbReference>
<dbReference type="PANTHER" id="PTHR43767">
    <property type="entry name" value="LONG-CHAIN-FATTY-ACID--COA LIGASE"/>
    <property type="match status" value="1"/>
</dbReference>
<gene>
    <name evidence="2" type="primary">lcfB_1</name>
    <name evidence="2" type="ORF">SV7mr_27480</name>
</gene>